<protein>
    <recommendedName>
        <fullName evidence="4">Histidine phosphatase family protein</fullName>
    </recommendedName>
</protein>
<dbReference type="SMART" id="SM00855">
    <property type="entry name" value="PGAM"/>
    <property type="match status" value="1"/>
</dbReference>
<dbReference type="Proteomes" id="UP000257080">
    <property type="component" value="Unassembled WGS sequence"/>
</dbReference>
<dbReference type="EMBL" id="NBXE01000074">
    <property type="protein sequence ID" value="RFA24263.1"/>
    <property type="molecule type" value="Genomic_DNA"/>
</dbReference>
<proteinExistence type="predicted"/>
<dbReference type="GO" id="GO:0045820">
    <property type="term" value="P:negative regulation of glycolytic process"/>
    <property type="evidence" value="ECO:0007669"/>
    <property type="project" value="TreeGrafter"/>
</dbReference>
<evidence type="ECO:0000256" key="1">
    <source>
        <dbReference type="ARBA" id="ARBA00022801"/>
    </source>
</evidence>
<dbReference type="SUPFAM" id="SSF53254">
    <property type="entry name" value="Phosphoglycerate mutase-like"/>
    <property type="match status" value="1"/>
</dbReference>
<accession>A0A3E0W696</accession>
<dbReference type="Pfam" id="PF00300">
    <property type="entry name" value="His_Phos_1"/>
    <property type="match status" value="1"/>
</dbReference>
<name>A0A3E0W696_9MICO</name>
<dbReference type="OrthoDB" id="9793115at2"/>
<dbReference type="GO" id="GO:0004331">
    <property type="term" value="F:fructose-2,6-bisphosphate 2-phosphatase activity"/>
    <property type="evidence" value="ECO:0007669"/>
    <property type="project" value="TreeGrafter"/>
</dbReference>
<dbReference type="Gene3D" id="3.40.50.1240">
    <property type="entry name" value="Phosphoglycerate mutase-like"/>
    <property type="match status" value="1"/>
</dbReference>
<evidence type="ECO:0000313" key="3">
    <source>
        <dbReference type="Proteomes" id="UP000257080"/>
    </source>
</evidence>
<evidence type="ECO:0008006" key="4">
    <source>
        <dbReference type="Google" id="ProtNLM"/>
    </source>
</evidence>
<dbReference type="InterPro" id="IPR051695">
    <property type="entry name" value="Phosphoglycerate_Mutase"/>
</dbReference>
<sequence length="203" mass="21761">MRLLLIRHAETKANVAGTISSWSPGENLTTTGRVQAKDLATRLTRTPLDGIYTSHLIRTQQTGAPLALDQGLPLTVLDGTHEIEGGDLEGASGALAMRAYVAPLLMWGEGDFSASIPGGHDGTHFFTRFDAAIATIVDRHTDSDTVALISHDGCMRVWVAGRANNVGPDYTSTHALKNTDIVTMSGDFDHGWHVESWGSETLP</sequence>
<organism evidence="2 3">
    <name type="scientific">Subtercola boreus</name>
    <dbReference type="NCBI Taxonomy" id="120213"/>
    <lineage>
        <taxon>Bacteria</taxon>
        <taxon>Bacillati</taxon>
        <taxon>Actinomycetota</taxon>
        <taxon>Actinomycetes</taxon>
        <taxon>Micrococcales</taxon>
        <taxon>Microbacteriaceae</taxon>
        <taxon>Subtercola</taxon>
    </lineage>
</organism>
<dbReference type="CDD" id="cd07067">
    <property type="entry name" value="HP_PGM_like"/>
    <property type="match status" value="1"/>
</dbReference>
<keyword evidence="1" id="KW-0378">Hydrolase</keyword>
<comment type="caution">
    <text evidence="2">The sequence shown here is derived from an EMBL/GenBank/DDBJ whole genome shotgun (WGS) entry which is preliminary data.</text>
</comment>
<dbReference type="InterPro" id="IPR013078">
    <property type="entry name" value="His_Pase_superF_clade-1"/>
</dbReference>
<dbReference type="GO" id="GO:0043456">
    <property type="term" value="P:regulation of pentose-phosphate shunt"/>
    <property type="evidence" value="ECO:0007669"/>
    <property type="project" value="TreeGrafter"/>
</dbReference>
<gene>
    <name evidence="2" type="ORF">B7R25_17060</name>
</gene>
<dbReference type="GO" id="GO:0005829">
    <property type="term" value="C:cytosol"/>
    <property type="evidence" value="ECO:0007669"/>
    <property type="project" value="TreeGrafter"/>
</dbReference>
<evidence type="ECO:0000313" key="2">
    <source>
        <dbReference type="EMBL" id="RFA24263.1"/>
    </source>
</evidence>
<dbReference type="InterPro" id="IPR029033">
    <property type="entry name" value="His_PPase_superfam"/>
</dbReference>
<dbReference type="RefSeq" id="WP_116420156.1">
    <property type="nucleotide sequence ID" value="NZ_NBXC01000047.1"/>
</dbReference>
<dbReference type="PANTHER" id="PTHR46517:SF1">
    <property type="entry name" value="FRUCTOSE-2,6-BISPHOSPHATASE TIGAR"/>
    <property type="match status" value="1"/>
</dbReference>
<dbReference type="PANTHER" id="PTHR46517">
    <property type="entry name" value="FRUCTOSE-2,6-BISPHOSPHATASE TIGAR"/>
    <property type="match status" value="1"/>
</dbReference>
<reference evidence="2 3" key="1">
    <citation type="submission" date="2017-04" db="EMBL/GenBank/DDBJ databases">
        <title>Comparative genome analysis of Subtercola boreus.</title>
        <authorList>
            <person name="Cho Y.-J."/>
            <person name="Cho A."/>
            <person name="Kim O.-S."/>
            <person name="Lee J.-I."/>
        </authorList>
    </citation>
    <scope>NUCLEOTIDE SEQUENCE [LARGE SCALE GENOMIC DNA]</scope>
    <source>
        <strain evidence="2 3">P28004</strain>
    </source>
</reference>
<dbReference type="AlphaFoldDB" id="A0A3E0W696"/>